<name>A0A3D8RL36_9HELO</name>
<evidence type="ECO:0000313" key="2">
    <source>
        <dbReference type="EMBL" id="RDW74755.1"/>
    </source>
</evidence>
<feature type="signal peptide" evidence="1">
    <location>
        <begin position="1"/>
        <end position="18"/>
    </location>
</feature>
<evidence type="ECO:0000256" key="1">
    <source>
        <dbReference type="SAM" id="SignalP"/>
    </source>
</evidence>
<reference evidence="2 3" key="1">
    <citation type="journal article" date="2018" name="IMA Fungus">
        <title>IMA Genome-F 9: Draft genome sequence of Annulohypoxylon stygium, Aspergillus mulundensis, Berkeleyomyces basicola (syn. Thielaviopsis basicola), Ceratocystis smalleyi, two Cercospora beticola strains, Coleophoma cylindrospora, Fusarium fracticaudum, Phialophora cf. hyalina, and Morchella septimelata.</title>
        <authorList>
            <person name="Wingfield B.D."/>
            <person name="Bills G.F."/>
            <person name="Dong Y."/>
            <person name="Huang W."/>
            <person name="Nel W.J."/>
            <person name="Swalarsk-Parry B.S."/>
            <person name="Vaghefi N."/>
            <person name="Wilken P.M."/>
            <person name="An Z."/>
            <person name="de Beer Z.W."/>
            <person name="De Vos L."/>
            <person name="Chen L."/>
            <person name="Duong T.A."/>
            <person name="Gao Y."/>
            <person name="Hammerbacher A."/>
            <person name="Kikkert J.R."/>
            <person name="Li Y."/>
            <person name="Li H."/>
            <person name="Li K."/>
            <person name="Li Q."/>
            <person name="Liu X."/>
            <person name="Ma X."/>
            <person name="Naidoo K."/>
            <person name="Pethybridge S.J."/>
            <person name="Sun J."/>
            <person name="Steenkamp E.T."/>
            <person name="van der Nest M.A."/>
            <person name="van Wyk S."/>
            <person name="Wingfield M.J."/>
            <person name="Xiong C."/>
            <person name="Yue Q."/>
            <person name="Zhang X."/>
        </authorList>
    </citation>
    <scope>NUCLEOTIDE SEQUENCE [LARGE SCALE GENOMIC DNA]</scope>
    <source>
        <strain evidence="2 3">BP6252</strain>
    </source>
</reference>
<keyword evidence="3" id="KW-1185">Reference proteome</keyword>
<dbReference type="AlphaFoldDB" id="A0A3D8RL36"/>
<gene>
    <name evidence="2" type="ORF">BP6252_05897</name>
</gene>
<keyword evidence="1" id="KW-0732">Signal</keyword>
<feature type="chain" id="PRO_5017655450" evidence="1">
    <location>
        <begin position="19"/>
        <end position="81"/>
    </location>
</feature>
<comment type="caution">
    <text evidence="2">The sequence shown here is derived from an EMBL/GenBank/DDBJ whole genome shotgun (WGS) entry which is preliminary data.</text>
</comment>
<dbReference type="Proteomes" id="UP000256645">
    <property type="component" value="Unassembled WGS sequence"/>
</dbReference>
<dbReference type="EMBL" id="PDLM01000006">
    <property type="protein sequence ID" value="RDW74755.1"/>
    <property type="molecule type" value="Genomic_DNA"/>
</dbReference>
<accession>A0A3D8RL36</accession>
<protein>
    <submittedName>
        <fullName evidence="2">Uncharacterized protein</fullName>
    </submittedName>
</protein>
<evidence type="ECO:0000313" key="3">
    <source>
        <dbReference type="Proteomes" id="UP000256645"/>
    </source>
</evidence>
<sequence length="81" mass="8492">MQFTTIFATLFLAVGALAGTCRDFQPCVGGACICDNIGDYSTSCKVNEILGKFTGSGCSIKDIGRGPENLCLQCNVQCCTP</sequence>
<proteinExistence type="predicted"/>
<organism evidence="2 3">
    <name type="scientific">Coleophoma cylindrospora</name>
    <dbReference type="NCBI Taxonomy" id="1849047"/>
    <lineage>
        <taxon>Eukaryota</taxon>
        <taxon>Fungi</taxon>
        <taxon>Dikarya</taxon>
        <taxon>Ascomycota</taxon>
        <taxon>Pezizomycotina</taxon>
        <taxon>Leotiomycetes</taxon>
        <taxon>Helotiales</taxon>
        <taxon>Dermateaceae</taxon>
        <taxon>Coleophoma</taxon>
    </lineage>
</organism>